<dbReference type="OrthoDB" id="415825at2759"/>
<dbReference type="InterPro" id="IPR006094">
    <property type="entry name" value="Oxid_FAD_bind_N"/>
</dbReference>
<feature type="domain" description="FAD-binding PCMH-type" evidence="5">
    <location>
        <begin position="31"/>
        <end position="203"/>
    </location>
</feature>
<accession>A0A9W9V6Q2</accession>
<comment type="similarity">
    <text evidence="1">Belongs to the oxygen-dependent FAD-linked oxidoreductase family.</text>
</comment>
<protein>
    <recommendedName>
        <fullName evidence="5">FAD-binding PCMH-type domain-containing protein</fullName>
    </recommendedName>
</protein>
<dbReference type="Proteomes" id="UP001147782">
    <property type="component" value="Unassembled WGS sequence"/>
</dbReference>
<dbReference type="InterPro" id="IPR036318">
    <property type="entry name" value="FAD-bd_PCMH-like_sf"/>
</dbReference>
<dbReference type="InterPro" id="IPR016166">
    <property type="entry name" value="FAD-bd_PCMH"/>
</dbReference>
<dbReference type="RefSeq" id="XP_056553182.1">
    <property type="nucleotide sequence ID" value="XM_056701119.1"/>
</dbReference>
<dbReference type="AlphaFoldDB" id="A0A9W9V6Q2"/>
<keyword evidence="4" id="KW-0560">Oxidoreductase</keyword>
<dbReference type="PANTHER" id="PTHR42973:SF7">
    <property type="entry name" value="FAD-BINDING PCMH-TYPE DOMAIN-CONTAINING PROTEIN"/>
    <property type="match status" value="1"/>
</dbReference>
<keyword evidence="7" id="KW-1185">Reference proteome</keyword>
<dbReference type="Gene3D" id="3.40.462.20">
    <property type="match status" value="1"/>
</dbReference>
<reference evidence="6" key="2">
    <citation type="journal article" date="2023" name="IMA Fungus">
        <title>Comparative genomic study of the Penicillium genus elucidates a diverse pangenome and 15 lateral gene transfer events.</title>
        <authorList>
            <person name="Petersen C."/>
            <person name="Sorensen T."/>
            <person name="Nielsen M.R."/>
            <person name="Sondergaard T.E."/>
            <person name="Sorensen J.L."/>
            <person name="Fitzpatrick D.A."/>
            <person name="Frisvad J.C."/>
            <person name="Nielsen K.L."/>
        </authorList>
    </citation>
    <scope>NUCLEOTIDE SEQUENCE</scope>
    <source>
        <strain evidence="6">IBT 29864</strain>
    </source>
</reference>
<evidence type="ECO:0000256" key="2">
    <source>
        <dbReference type="ARBA" id="ARBA00022630"/>
    </source>
</evidence>
<name>A0A9W9V6Q2_9EURO</name>
<evidence type="ECO:0000256" key="4">
    <source>
        <dbReference type="ARBA" id="ARBA00023002"/>
    </source>
</evidence>
<dbReference type="InterPro" id="IPR006093">
    <property type="entry name" value="Oxy_OxRdtase_FAD_BS"/>
</dbReference>
<dbReference type="Gene3D" id="3.30.465.10">
    <property type="match status" value="1"/>
</dbReference>
<reference evidence="6" key="1">
    <citation type="submission" date="2022-11" db="EMBL/GenBank/DDBJ databases">
        <authorList>
            <person name="Petersen C."/>
        </authorList>
    </citation>
    <scope>NUCLEOTIDE SEQUENCE</scope>
    <source>
        <strain evidence="6">IBT 29864</strain>
    </source>
</reference>
<dbReference type="PROSITE" id="PS00862">
    <property type="entry name" value="OX2_COVAL_FAD"/>
    <property type="match status" value="1"/>
</dbReference>
<proteinExistence type="inferred from homology"/>
<dbReference type="InterPro" id="IPR050416">
    <property type="entry name" value="FAD-linked_Oxidoreductase"/>
</dbReference>
<dbReference type="Pfam" id="PF01565">
    <property type="entry name" value="FAD_binding_4"/>
    <property type="match status" value="1"/>
</dbReference>
<dbReference type="SUPFAM" id="SSF56176">
    <property type="entry name" value="FAD-binding/transporter-associated domain-like"/>
    <property type="match status" value="1"/>
</dbReference>
<sequence>MSEIQLEGDIIAPDYSKSIHESISRWSFTNINERPALTIIPNSEQDILKAIDCARDHALQLLPAGGGHGFLSPITSKTLYLDLKRFNKVEVDSDHHTVTVGGGAVTSDLIKACTEQGFYTTWPNSNAVGVVGCILGGGNPTLFGLHGMMIDHVLSIRLVTSDKRIVELTPSSTGDDLALFNALCGAGNGLGVVTSLTMRIFPLKSLRLSENGAWIRRLIFPASEIELAAGLFDKLQPPPPPMVVSLVCARAPPTAPKPGAPLSVLTVTYFGPPEEAEGLTSILFEEGTIAKAITSQTVFTPLSTLNDGLNHMNIHGGFKDIQSAWLKKTQAETIIAAVRKWLDFTTQYDDAKRTTLVLSSSNTQKQLEIQDTAEGRVRYCDVRDRGIQALVISWFNETETTPAAKDFAAGIKALYRQNTQTTEFPRTILNNMGPEIDAGELFAEHRVAELKRLAGVWDPTGLFWRPWN</sequence>
<dbReference type="PROSITE" id="PS51387">
    <property type="entry name" value="FAD_PCMH"/>
    <property type="match status" value="1"/>
</dbReference>
<evidence type="ECO:0000259" key="5">
    <source>
        <dbReference type="PROSITE" id="PS51387"/>
    </source>
</evidence>
<dbReference type="GO" id="GO:0016491">
    <property type="term" value="F:oxidoreductase activity"/>
    <property type="evidence" value="ECO:0007669"/>
    <property type="project" value="UniProtKB-KW"/>
</dbReference>
<dbReference type="EMBL" id="JAPZBS010000007">
    <property type="protein sequence ID" value="KAJ5368440.1"/>
    <property type="molecule type" value="Genomic_DNA"/>
</dbReference>
<dbReference type="PANTHER" id="PTHR42973">
    <property type="entry name" value="BINDING OXIDOREDUCTASE, PUTATIVE (AFU_ORTHOLOGUE AFUA_1G17690)-RELATED"/>
    <property type="match status" value="1"/>
</dbReference>
<evidence type="ECO:0000256" key="3">
    <source>
        <dbReference type="ARBA" id="ARBA00022827"/>
    </source>
</evidence>
<keyword evidence="3" id="KW-0274">FAD</keyword>
<evidence type="ECO:0000313" key="6">
    <source>
        <dbReference type="EMBL" id="KAJ5368440.1"/>
    </source>
</evidence>
<evidence type="ECO:0000313" key="7">
    <source>
        <dbReference type="Proteomes" id="UP001147782"/>
    </source>
</evidence>
<dbReference type="InterPro" id="IPR016169">
    <property type="entry name" value="FAD-bd_PCMH_sub2"/>
</dbReference>
<keyword evidence="2" id="KW-0285">Flavoprotein</keyword>
<comment type="caution">
    <text evidence="6">The sequence shown here is derived from an EMBL/GenBank/DDBJ whole genome shotgun (WGS) entry which is preliminary data.</text>
</comment>
<dbReference type="GeneID" id="81440298"/>
<dbReference type="GO" id="GO:0071949">
    <property type="term" value="F:FAD binding"/>
    <property type="evidence" value="ECO:0007669"/>
    <property type="project" value="InterPro"/>
</dbReference>
<organism evidence="6 7">
    <name type="scientific">Penicillium cataractarum</name>
    <dbReference type="NCBI Taxonomy" id="2100454"/>
    <lineage>
        <taxon>Eukaryota</taxon>
        <taxon>Fungi</taxon>
        <taxon>Dikarya</taxon>
        <taxon>Ascomycota</taxon>
        <taxon>Pezizomycotina</taxon>
        <taxon>Eurotiomycetes</taxon>
        <taxon>Eurotiomycetidae</taxon>
        <taxon>Eurotiales</taxon>
        <taxon>Aspergillaceae</taxon>
        <taxon>Penicillium</taxon>
    </lineage>
</organism>
<evidence type="ECO:0000256" key="1">
    <source>
        <dbReference type="ARBA" id="ARBA00005466"/>
    </source>
</evidence>
<gene>
    <name evidence="6" type="ORF">N7496_008200</name>
</gene>